<keyword evidence="2" id="KW-1185">Reference proteome</keyword>
<dbReference type="EMBL" id="MU274909">
    <property type="protein sequence ID" value="KAI0089813.1"/>
    <property type="molecule type" value="Genomic_DNA"/>
</dbReference>
<reference evidence="1" key="1">
    <citation type="journal article" date="2021" name="Environ. Microbiol.">
        <title>Gene family expansions and transcriptome signatures uncover fungal adaptations to wood decay.</title>
        <authorList>
            <person name="Hage H."/>
            <person name="Miyauchi S."/>
            <person name="Viragh M."/>
            <person name="Drula E."/>
            <person name="Min B."/>
            <person name="Chaduli D."/>
            <person name="Navarro D."/>
            <person name="Favel A."/>
            <person name="Norest M."/>
            <person name="Lesage-Meessen L."/>
            <person name="Balint B."/>
            <person name="Merenyi Z."/>
            <person name="de Eugenio L."/>
            <person name="Morin E."/>
            <person name="Martinez A.T."/>
            <person name="Baldrian P."/>
            <person name="Stursova M."/>
            <person name="Martinez M.J."/>
            <person name="Novotny C."/>
            <person name="Magnuson J.K."/>
            <person name="Spatafora J.W."/>
            <person name="Maurice S."/>
            <person name="Pangilinan J."/>
            <person name="Andreopoulos W."/>
            <person name="LaButti K."/>
            <person name="Hundley H."/>
            <person name="Na H."/>
            <person name="Kuo A."/>
            <person name="Barry K."/>
            <person name="Lipzen A."/>
            <person name="Henrissat B."/>
            <person name="Riley R."/>
            <person name="Ahrendt S."/>
            <person name="Nagy L.G."/>
            <person name="Grigoriev I.V."/>
            <person name="Martin F."/>
            <person name="Rosso M.N."/>
        </authorList>
    </citation>
    <scope>NUCLEOTIDE SEQUENCE</scope>
    <source>
        <strain evidence="1">CBS 384.51</strain>
    </source>
</reference>
<comment type="caution">
    <text evidence="1">The sequence shown here is derived from an EMBL/GenBank/DDBJ whole genome shotgun (WGS) entry which is preliminary data.</text>
</comment>
<sequence length="71" mass="8197">MIRKFKWTHQPSLRPAGSTYPSFVAFLNLFFFQFAFSHLIVFLSSVSVPQNLQYQVPCSSSCVYRSLSDNQ</sequence>
<evidence type="ECO:0000313" key="2">
    <source>
        <dbReference type="Proteomes" id="UP001055072"/>
    </source>
</evidence>
<evidence type="ECO:0000313" key="1">
    <source>
        <dbReference type="EMBL" id="KAI0089813.1"/>
    </source>
</evidence>
<organism evidence="1 2">
    <name type="scientific">Irpex rosettiformis</name>
    <dbReference type="NCBI Taxonomy" id="378272"/>
    <lineage>
        <taxon>Eukaryota</taxon>
        <taxon>Fungi</taxon>
        <taxon>Dikarya</taxon>
        <taxon>Basidiomycota</taxon>
        <taxon>Agaricomycotina</taxon>
        <taxon>Agaricomycetes</taxon>
        <taxon>Polyporales</taxon>
        <taxon>Irpicaceae</taxon>
        <taxon>Irpex</taxon>
    </lineage>
</organism>
<accession>A0ACB8U6D3</accession>
<proteinExistence type="predicted"/>
<name>A0ACB8U6D3_9APHY</name>
<protein>
    <submittedName>
        <fullName evidence="1">Uncharacterized protein</fullName>
    </submittedName>
</protein>
<gene>
    <name evidence="1" type="ORF">BDY19DRAFT_940953</name>
</gene>
<dbReference type="Proteomes" id="UP001055072">
    <property type="component" value="Unassembled WGS sequence"/>
</dbReference>